<comment type="caution">
    <text evidence="2">The sequence shown here is derived from an EMBL/GenBank/DDBJ whole genome shotgun (WGS) entry which is preliminary data.</text>
</comment>
<sequence>MLRTVQEITPSQHHNRLNTDNPDIPIPPSVPIQHPTAVNMKCFTIFAASLASLVAAAPFSNMQSATDSAHTVDTVASSDNTNNAASSQVQAMAKAMMMEIINQQPDMDESVKRTLMAAADLSQADMDARAQAKTQGAAKVARMMNMKDQVEAMGQTQATNTEMMNSAMMAERSVNMEHAAQVASMMGQVDNMAQAHAADEMMSMNSPMMSGRSTNMDHTAHAAQMNQAQAADEMMTAAMAERMVKSMNSASQMDQMDQMDQMSGASMGMKMDAAGAY</sequence>
<proteinExistence type="predicted"/>
<evidence type="ECO:0000256" key="1">
    <source>
        <dbReference type="SAM" id="MobiDB-lite"/>
    </source>
</evidence>
<evidence type="ECO:0000313" key="3">
    <source>
        <dbReference type="Proteomes" id="UP001174934"/>
    </source>
</evidence>
<name>A0AA40CA38_9PEZI</name>
<dbReference type="EMBL" id="JAULSR010000002">
    <property type="protein sequence ID" value="KAK0631131.1"/>
    <property type="molecule type" value="Genomic_DNA"/>
</dbReference>
<protein>
    <submittedName>
        <fullName evidence="2">Uncharacterized protein</fullName>
    </submittedName>
</protein>
<accession>A0AA40CA38</accession>
<keyword evidence="3" id="KW-1185">Reference proteome</keyword>
<dbReference type="Proteomes" id="UP001174934">
    <property type="component" value="Unassembled WGS sequence"/>
</dbReference>
<dbReference type="AlphaFoldDB" id="A0AA40CA38"/>
<reference evidence="2" key="1">
    <citation type="submission" date="2023-06" db="EMBL/GenBank/DDBJ databases">
        <title>Genome-scale phylogeny and comparative genomics of the fungal order Sordariales.</title>
        <authorList>
            <consortium name="Lawrence Berkeley National Laboratory"/>
            <person name="Hensen N."/>
            <person name="Bonometti L."/>
            <person name="Westerberg I."/>
            <person name="Brannstrom I.O."/>
            <person name="Guillou S."/>
            <person name="Cros-Aarteil S."/>
            <person name="Calhoun S."/>
            <person name="Haridas S."/>
            <person name="Kuo A."/>
            <person name="Mondo S."/>
            <person name="Pangilinan J."/>
            <person name="Riley R."/>
            <person name="LaButti K."/>
            <person name="Andreopoulos B."/>
            <person name="Lipzen A."/>
            <person name="Chen C."/>
            <person name="Yanf M."/>
            <person name="Daum C."/>
            <person name="Ng V."/>
            <person name="Clum A."/>
            <person name="Steindorff A."/>
            <person name="Ohm R."/>
            <person name="Martin F."/>
            <person name="Silar P."/>
            <person name="Natvig D."/>
            <person name="Lalanne C."/>
            <person name="Gautier V."/>
            <person name="Ament-velasquez S.L."/>
            <person name="Kruys A."/>
            <person name="Hutchinson M.I."/>
            <person name="Powell A.J."/>
            <person name="Barry K."/>
            <person name="Miller A.N."/>
            <person name="Grigoriev I.V."/>
            <person name="Debuchy R."/>
            <person name="Gladieux P."/>
            <person name="Thoren M.H."/>
            <person name="Johannesson H."/>
        </authorList>
    </citation>
    <scope>NUCLEOTIDE SEQUENCE</scope>
    <source>
        <strain evidence="2">SMH3391-2</strain>
    </source>
</reference>
<organism evidence="2 3">
    <name type="scientific">Bombardia bombarda</name>
    <dbReference type="NCBI Taxonomy" id="252184"/>
    <lineage>
        <taxon>Eukaryota</taxon>
        <taxon>Fungi</taxon>
        <taxon>Dikarya</taxon>
        <taxon>Ascomycota</taxon>
        <taxon>Pezizomycotina</taxon>
        <taxon>Sordariomycetes</taxon>
        <taxon>Sordariomycetidae</taxon>
        <taxon>Sordariales</taxon>
        <taxon>Lasiosphaeriaceae</taxon>
        <taxon>Bombardia</taxon>
    </lineage>
</organism>
<gene>
    <name evidence="2" type="ORF">B0T17DRAFT_241290</name>
</gene>
<feature type="compositionally biased region" description="Polar residues" evidence="1">
    <location>
        <begin position="1"/>
        <end position="12"/>
    </location>
</feature>
<evidence type="ECO:0000313" key="2">
    <source>
        <dbReference type="EMBL" id="KAK0631131.1"/>
    </source>
</evidence>
<feature type="region of interest" description="Disordered" evidence="1">
    <location>
        <begin position="1"/>
        <end position="24"/>
    </location>
</feature>